<evidence type="ECO:0000313" key="4">
    <source>
        <dbReference type="EMBL" id="GAA4897680.1"/>
    </source>
</evidence>
<name>A0ABP9FA36_9ACTN</name>
<dbReference type="PANTHER" id="PTHR30487:SF0">
    <property type="entry name" value="PREPILIN LEADER PEPTIDASE_N-METHYLTRANSFERASE-RELATED"/>
    <property type="match status" value="1"/>
</dbReference>
<evidence type="ECO:0000256" key="2">
    <source>
        <dbReference type="SAM" id="Phobius"/>
    </source>
</evidence>
<feature type="transmembrane region" description="Helical" evidence="2">
    <location>
        <begin position="108"/>
        <end position="129"/>
    </location>
</feature>
<accession>A0ABP9FA36</accession>
<feature type="domain" description="Prepilin type IV endopeptidase peptidase" evidence="3">
    <location>
        <begin position="63"/>
        <end position="170"/>
    </location>
</feature>
<dbReference type="InterPro" id="IPR000045">
    <property type="entry name" value="Prepilin_IV_endopep_pep"/>
</dbReference>
<feature type="transmembrane region" description="Helical" evidence="2">
    <location>
        <begin position="82"/>
        <end position="102"/>
    </location>
</feature>
<feature type="transmembrane region" description="Helical" evidence="2">
    <location>
        <begin position="159"/>
        <end position="177"/>
    </location>
</feature>
<keyword evidence="2" id="KW-0472">Membrane</keyword>
<reference evidence="5" key="1">
    <citation type="journal article" date="2019" name="Int. J. Syst. Evol. Microbiol.">
        <title>The Global Catalogue of Microorganisms (GCM) 10K type strain sequencing project: providing services to taxonomists for standard genome sequencing and annotation.</title>
        <authorList>
            <consortium name="The Broad Institute Genomics Platform"/>
            <consortium name="The Broad Institute Genome Sequencing Center for Infectious Disease"/>
            <person name="Wu L."/>
            <person name="Ma J."/>
        </authorList>
    </citation>
    <scope>NUCLEOTIDE SEQUENCE [LARGE SCALE GENOMIC DNA]</scope>
    <source>
        <strain evidence="5">JCM 19125</strain>
    </source>
</reference>
<dbReference type="InterPro" id="IPR050882">
    <property type="entry name" value="Prepilin_peptidase/N-MTase"/>
</dbReference>
<evidence type="ECO:0000313" key="5">
    <source>
        <dbReference type="Proteomes" id="UP001501521"/>
    </source>
</evidence>
<sequence length="203" mass="20681">MTWLWTALVAAAGAGLASRFLPRVALEPTTRLWWSMPLAAVLGAGVGPVATSPIVAAALTAVAGLATVLAVVDLAEHRLPDILIITGLIVWVAGLLIETVATGEWARFGGVMLAGAVLFVGFFIAALLARGMLGFGDVKLSALLGMVLGWYGWLAVGRGLLFGVVLHGLAAVVVLIITRDKRADVPMGPALIAGAAAAIAISA</sequence>
<feature type="transmembrane region" description="Helical" evidence="2">
    <location>
        <begin position="41"/>
        <end position="70"/>
    </location>
</feature>
<dbReference type="Proteomes" id="UP001501521">
    <property type="component" value="Unassembled WGS sequence"/>
</dbReference>
<gene>
    <name evidence="4" type="ORF">GCM10025789_14540</name>
</gene>
<evidence type="ECO:0000259" key="3">
    <source>
        <dbReference type="Pfam" id="PF01478"/>
    </source>
</evidence>
<evidence type="ECO:0000256" key="1">
    <source>
        <dbReference type="ARBA" id="ARBA00005801"/>
    </source>
</evidence>
<comment type="similarity">
    <text evidence="1">Belongs to the peptidase A24 family.</text>
</comment>
<organism evidence="4 5">
    <name type="scientific">Tessaracoccus lubricantis</name>
    <dbReference type="NCBI Taxonomy" id="545543"/>
    <lineage>
        <taxon>Bacteria</taxon>
        <taxon>Bacillati</taxon>
        <taxon>Actinomycetota</taxon>
        <taxon>Actinomycetes</taxon>
        <taxon>Propionibacteriales</taxon>
        <taxon>Propionibacteriaceae</taxon>
        <taxon>Tessaracoccus</taxon>
    </lineage>
</organism>
<comment type="caution">
    <text evidence="4">The sequence shown here is derived from an EMBL/GenBank/DDBJ whole genome shotgun (WGS) entry which is preliminary data.</text>
</comment>
<dbReference type="EMBL" id="BAABLV010000020">
    <property type="protein sequence ID" value="GAA4897680.1"/>
    <property type="molecule type" value="Genomic_DNA"/>
</dbReference>
<keyword evidence="5" id="KW-1185">Reference proteome</keyword>
<keyword evidence="2" id="KW-1133">Transmembrane helix</keyword>
<dbReference type="Gene3D" id="1.20.120.1220">
    <property type="match status" value="1"/>
</dbReference>
<proteinExistence type="inferred from homology"/>
<protein>
    <submittedName>
        <fullName evidence="4">Prepilin peptidase</fullName>
    </submittedName>
</protein>
<dbReference type="Pfam" id="PF01478">
    <property type="entry name" value="Peptidase_A24"/>
    <property type="match status" value="1"/>
</dbReference>
<dbReference type="PANTHER" id="PTHR30487">
    <property type="entry name" value="TYPE 4 PREPILIN-LIKE PROTEINS LEADER PEPTIDE-PROCESSING ENZYME"/>
    <property type="match status" value="1"/>
</dbReference>
<keyword evidence="2" id="KW-0812">Transmembrane</keyword>